<dbReference type="PANTHER" id="PTHR30561">
    <property type="entry name" value="SMR FAMILY PROTON-DEPENDENT DRUG EFFLUX TRANSPORTER SUGE"/>
    <property type="match status" value="1"/>
</dbReference>
<dbReference type="EMBL" id="QUBQ01000001">
    <property type="protein sequence ID" value="REK77170.1"/>
    <property type="molecule type" value="Genomic_DNA"/>
</dbReference>
<comment type="caution">
    <text evidence="9">The sequence shown here is derived from an EMBL/GenBank/DDBJ whole genome shotgun (WGS) entry which is preliminary data.</text>
</comment>
<evidence type="ECO:0000256" key="6">
    <source>
        <dbReference type="ARBA" id="ARBA00023136"/>
    </source>
</evidence>
<keyword evidence="2" id="KW-0813">Transport</keyword>
<dbReference type="InterPro" id="IPR000390">
    <property type="entry name" value="Small_drug/metabolite_transptr"/>
</dbReference>
<accession>A0A371PLT1</accession>
<dbReference type="GO" id="GO:0022857">
    <property type="term" value="F:transmembrane transporter activity"/>
    <property type="evidence" value="ECO:0007669"/>
    <property type="project" value="InterPro"/>
</dbReference>
<organism evidence="9 10">
    <name type="scientific">Paenibacillus paeoniae</name>
    <dbReference type="NCBI Taxonomy" id="2292705"/>
    <lineage>
        <taxon>Bacteria</taxon>
        <taxon>Bacillati</taxon>
        <taxon>Bacillota</taxon>
        <taxon>Bacilli</taxon>
        <taxon>Bacillales</taxon>
        <taxon>Paenibacillaceae</taxon>
        <taxon>Paenibacillus</taxon>
    </lineage>
</organism>
<name>A0A371PLT1_9BACL</name>
<evidence type="ECO:0000256" key="7">
    <source>
        <dbReference type="RuleBase" id="RU003942"/>
    </source>
</evidence>
<reference evidence="9 10" key="1">
    <citation type="submission" date="2018-08" db="EMBL/GenBank/DDBJ databases">
        <title>Paenibacillus sp. M4BSY-1, whole genome shotgun sequence.</title>
        <authorList>
            <person name="Tuo L."/>
        </authorList>
    </citation>
    <scope>NUCLEOTIDE SEQUENCE [LARGE SCALE GENOMIC DNA]</scope>
    <source>
        <strain evidence="9 10">M4BSY-1</strain>
    </source>
</reference>
<feature type="transmembrane region" description="Helical" evidence="8">
    <location>
        <begin position="59"/>
        <end position="79"/>
    </location>
</feature>
<gene>
    <name evidence="9" type="ORF">DX130_09250</name>
</gene>
<keyword evidence="4 7" id="KW-0812">Transmembrane</keyword>
<comment type="subcellular location">
    <subcellularLocation>
        <location evidence="1 7">Cell membrane</location>
        <topology evidence="1 7">Multi-pass membrane protein</topology>
    </subcellularLocation>
</comment>
<dbReference type="RefSeq" id="WP_116044602.1">
    <property type="nucleotide sequence ID" value="NZ_QUBQ01000001.1"/>
</dbReference>
<dbReference type="PANTHER" id="PTHR30561:SF1">
    <property type="entry name" value="MULTIDRUG TRANSPORTER EMRE"/>
    <property type="match status" value="1"/>
</dbReference>
<evidence type="ECO:0000256" key="4">
    <source>
        <dbReference type="ARBA" id="ARBA00022692"/>
    </source>
</evidence>
<dbReference type="OrthoDB" id="21828at2"/>
<dbReference type="Gene3D" id="1.10.3730.20">
    <property type="match status" value="1"/>
</dbReference>
<dbReference type="GO" id="GO:0005886">
    <property type="term" value="C:plasma membrane"/>
    <property type="evidence" value="ECO:0007669"/>
    <property type="project" value="UniProtKB-SubCell"/>
</dbReference>
<evidence type="ECO:0000313" key="9">
    <source>
        <dbReference type="EMBL" id="REK77170.1"/>
    </source>
</evidence>
<feature type="transmembrane region" description="Helical" evidence="8">
    <location>
        <begin position="27"/>
        <end position="47"/>
    </location>
</feature>
<evidence type="ECO:0000256" key="2">
    <source>
        <dbReference type="ARBA" id="ARBA00022448"/>
    </source>
</evidence>
<keyword evidence="6 8" id="KW-0472">Membrane</keyword>
<dbReference type="InterPro" id="IPR037185">
    <property type="entry name" value="EmrE-like"/>
</dbReference>
<dbReference type="FunFam" id="1.10.3730.20:FF:000001">
    <property type="entry name" value="Quaternary ammonium compound resistance transporter SugE"/>
    <property type="match status" value="1"/>
</dbReference>
<dbReference type="AlphaFoldDB" id="A0A371PLT1"/>
<dbReference type="Proteomes" id="UP000261905">
    <property type="component" value="Unassembled WGS sequence"/>
</dbReference>
<feature type="transmembrane region" description="Helical" evidence="8">
    <location>
        <begin position="85"/>
        <end position="105"/>
    </location>
</feature>
<evidence type="ECO:0000313" key="10">
    <source>
        <dbReference type="Proteomes" id="UP000261905"/>
    </source>
</evidence>
<keyword evidence="5 8" id="KW-1133">Transmembrane helix</keyword>
<evidence type="ECO:0000256" key="1">
    <source>
        <dbReference type="ARBA" id="ARBA00004651"/>
    </source>
</evidence>
<sequence>MNPYMLLMFAILSEVFGSSMLKLSKGFSKWLPSIGVVLGMGSAFFFLSQTLKELPLGIAYAIWSGVGTALTAVVGVVLWKETINVKKALAIVLIIGGVIVMKLSADMG</sequence>
<dbReference type="SUPFAM" id="SSF103481">
    <property type="entry name" value="Multidrug resistance efflux transporter EmrE"/>
    <property type="match status" value="1"/>
</dbReference>
<evidence type="ECO:0000256" key="5">
    <source>
        <dbReference type="ARBA" id="ARBA00022989"/>
    </source>
</evidence>
<evidence type="ECO:0000256" key="3">
    <source>
        <dbReference type="ARBA" id="ARBA00022475"/>
    </source>
</evidence>
<keyword evidence="10" id="KW-1185">Reference proteome</keyword>
<dbReference type="Pfam" id="PF00893">
    <property type="entry name" value="Multi_Drug_Res"/>
    <property type="match status" value="1"/>
</dbReference>
<evidence type="ECO:0000256" key="8">
    <source>
        <dbReference type="SAM" id="Phobius"/>
    </source>
</evidence>
<protein>
    <submittedName>
        <fullName evidence="9">QacE family quaternary ammonium compound efflux SMR transporter</fullName>
    </submittedName>
</protein>
<keyword evidence="3" id="KW-1003">Cell membrane</keyword>
<comment type="similarity">
    <text evidence="7">Belongs to the drug/metabolite transporter (DMT) superfamily. Small multidrug resistance (SMR) (TC 2.A.7.1) family.</text>
</comment>
<dbReference type="InterPro" id="IPR045324">
    <property type="entry name" value="Small_multidrug_res"/>
</dbReference>
<proteinExistence type="inferred from homology"/>